<dbReference type="Proteomes" id="UP001239795">
    <property type="component" value="Unassembled WGS sequence"/>
</dbReference>
<dbReference type="EMBL" id="MLGG01000005">
    <property type="protein sequence ID" value="KAK1464878.1"/>
    <property type="molecule type" value="Genomic_DNA"/>
</dbReference>
<name>A0AAI9XYL6_9PEZI</name>
<evidence type="ECO:0000313" key="3">
    <source>
        <dbReference type="EMBL" id="KAK1464878.1"/>
    </source>
</evidence>
<feature type="signal peptide" evidence="2">
    <location>
        <begin position="1"/>
        <end position="16"/>
    </location>
</feature>
<dbReference type="AlphaFoldDB" id="A0AAI9XYL6"/>
<reference evidence="3 4" key="1">
    <citation type="submission" date="2016-10" db="EMBL/GenBank/DDBJ databases">
        <title>The genome sequence of Colletotrichum fioriniae PJ7.</title>
        <authorList>
            <person name="Baroncelli R."/>
        </authorList>
    </citation>
    <scope>NUCLEOTIDE SEQUENCE [LARGE SCALE GENOMIC DNA]</scope>
    <source>
        <strain evidence="3">Col 31</strain>
    </source>
</reference>
<comment type="caution">
    <text evidence="3">The sequence shown here is derived from an EMBL/GenBank/DDBJ whole genome shotgun (WGS) entry which is preliminary data.</text>
</comment>
<feature type="region of interest" description="Disordered" evidence="1">
    <location>
        <begin position="90"/>
        <end position="109"/>
    </location>
</feature>
<gene>
    <name evidence="3" type="ORF">CMEL01_12233</name>
</gene>
<organism evidence="3 4">
    <name type="scientific">Colletotrichum melonis</name>
    <dbReference type="NCBI Taxonomy" id="1209925"/>
    <lineage>
        <taxon>Eukaryota</taxon>
        <taxon>Fungi</taxon>
        <taxon>Dikarya</taxon>
        <taxon>Ascomycota</taxon>
        <taxon>Pezizomycotina</taxon>
        <taxon>Sordariomycetes</taxon>
        <taxon>Hypocreomycetidae</taxon>
        <taxon>Glomerellales</taxon>
        <taxon>Glomerellaceae</taxon>
        <taxon>Colletotrichum</taxon>
        <taxon>Colletotrichum acutatum species complex</taxon>
    </lineage>
</organism>
<proteinExistence type="predicted"/>
<keyword evidence="4" id="KW-1185">Reference proteome</keyword>
<protein>
    <recommendedName>
        <fullName evidence="5">Secreted protein</fullName>
    </recommendedName>
</protein>
<accession>A0AAI9XYL6</accession>
<evidence type="ECO:0000256" key="2">
    <source>
        <dbReference type="SAM" id="SignalP"/>
    </source>
</evidence>
<evidence type="ECO:0000313" key="4">
    <source>
        <dbReference type="Proteomes" id="UP001239795"/>
    </source>
</evidence>
<evidence type="ECO:0008006" key="5">
    <source>
        <dbReference type="Google" id="ProtNLM"/>
    </source>
</evidence>
<feature type="non-terminal residue" evidence="3">
    <location>
        <position position="1"/>
    </location>
</feature>
<evidence type="ECO:0000256" key="1">
    <source>
        <dbReference type="SAM" id="MobiDB-lite"/>
    </source>
</evidence>
<sequence length="109" mass="11844">LVFFTCGLALLRNAFSCVVSSYCCASQFPLVIVNYTKPYGFLGTVSNSWPCAAHLSVSCLVRSQLCRLVPIAIGPEIGRRMLFADTDHVSGGSSIVSDQGARRMRMPPR</sequence>
<keyword evidence="2" id="KW-0732">Signal</keyword>
<feature type="chain" id="PRO_5042616949" description="Secreted protein" evidence="2">
    <location>
        <begin position="17"/>
        <end position="109"/>
    </location>
</feature>